<dbReference type="Proteomes" id="UP000324222">
    <property type="component" value="Unassembled WGS sequence"/>
</dbReference>
<gene>
    <name evidence="2" type="ORF">E2C01_092557</name>
</gene>
<reference evidence="2 3" key="1">
    <citation type="submission" date="2019-05" db="EMBL/GenBank/DDBJ databases">
        <title>Another draft genome of Portunus trituberculatus and its Hox gene families provides insights of decapod evolution.</title>
        <authorList>
            <person name="Jeong J.-H."/>
            <person name="Song I."/>
            <person name="Kim S."/>
            <person name="Choi T."/>
            <person name="Kim D."/>
            <person name="Ryu S."/>
            <person name="Kim W."/>
        </authorList>
    </citation>
    <scope>NUCLEOTIDE SEQUENCE [LARGE SCALE GENOMIC DNA]</scope>
    <source>
        <tissue evidence="2">Muscle</tissue>
    </source>
</reference>
<evidence type="ECO:0000313" key="3">
    <source>
        <dbReference type="Proteomes" id="UP000324222"/>
    </source>
</evidence>
<name>A0A5B7JS19_PORTR</name>
<dbReference type="AlphaFoldDB" id="A0A5B7JS19"/>
<evidence type="ECO:0000313" key="2">
    <source>
        <dbReference type="EMBL" id="MPC97253.1"/>
    </source>
</evidence>
<sequence>MRPFHRQEIIRCCRAPGNTQTDTPPFPPTPTPTPPSPPAAAALLPPDCERPGAGPRNNAKQFGNFAAAAERNCFGTHFRLCFLLIK</sequence>
<feature type="region of interest" description="Disordered" evidence="1">
    <location>
        <begin position="12"/>
        <end position="59"/>
    </location>
</feature>
<keyword evidence="3" id="KW-1185">Reference proteome</keyword>
<organism evidence="2 3">
    <name type="scientific">Portunus trituberculatus</name>
    <name type="common">Swimming crab</name>
    <name type="synonym">Neptunus trituberculatus</name>
    <dbReference type="NCBI Taxonomy" id="210409"/>
    <lineage>
        <taxon>Eukaryota</taxon>
        <taxon>Metazoa</taxon>
        <taxon>Ecdysozoa</taxon>
        <taxon>Arthropoda</taxon>
        <taxon>Crustacea</taxon>
        <taxon>Multicrustacea</taxon>
        <taxon>Malacostraca</taxon>
        <taxon>Eumalacostraca</taxon>
        <taxon>Eucarida</taxon>
        <taxon>Decapoda</taxon>
        <taxon>Pleocyemata</taxon>
        <taxon>Brachyura</taxon>
        <taxon>Eubrachyura</taxon>
        <taxon>Portunoidea</taxon>
        <taxon>Portunidae</taxon>
        <taxon>Portuninae</taxon>
        <taxon>Portunus</taxon>
    </lineage>
</organism>
<proteinExistence type="predicted"/>
<accession>A0A5B7JS19</accession>
<protein>
    <submittedName>
        <fullName evidence="2">Uncharacterized protein</fullName>
    </submittedName>
</protein>
<evidence type="ECO:0000256" key="1">
    <source>
        <dbReference type="SAM" id="MobiDB-lite"/>
    </source>
</evidence>
<feature type="compositionally biased region" description="Pro residues" evidence="1">
    <location>
        <begin position="24"/>
        <end position="38"/>
    </location>
</feature>
<comment type="caution">
    <text evidence="2">The sequence shown here is derived from an EMBL/GenBank/DDBJ whole genome shotgun (WGS) entry which is preliminary data.</text>
</comment>
<dbReference type="EMBL" id="VSRR010109174">
    <property type="protein sequence ID" value="MPC97253.1"/>
    <property type="molecule type" value="Genomic_DNA"/>
</dbReference>